<dbReference type="Ensembl" id="ENSACAT00000004957.3">
    <property type="protein sequence ID" value="ENSACAP00000004847.3"/>
    <property type="gene ID" value="ENSACAG00000004978.3"/>
</dbReference>
<dbReference type="PANTHER" id="PTHR12062">
    <property type="entry name" value="N-ACETYLGLUCOSAMINYLTRANSFERASE VI"/>
    <property type="match status" value="1"/>
</dbReference>
<feature type="transmembrane region" description="Helical" evidence="5">
    <location>
        <begin position="112"/>
        <end position="131"/>
    </location>
</feature>
<protein>
    <recommendedName>
        <fullName evidence="10">Alpha-1,3-mannosyl-glycoprotein 4-beta-N-acetylglucosaminyltransferase C</fullName>
    </recommendedName>
</protein>
<evidence type="ECO:0000259" key="7">
    <source>
        <dbReference type="Pfam" id="PF23524"/>
    </source>
</evidence>
<dbReference type="InterPro" id="IPR006759">
    <property type="entry name" value="Glyco_transf_54"/>
</dbReference>
<keyword evidence="5" id="KW-0472">Membrane</keyword>
<keyword evidence="2" id="KW-0328">Glycosyltransferase</keyword>
<dbReference type="GeneTree" id="ENSGT00940000163962"/>
<evidence type="ECO:0000256" key="5">
    <source>
        <dbReference type="SAM" id="Phobius"/>
    </source>
</evidence>
<reference evidence="8" key="3">
    <citation type="submission" date="2025-09" db="UniProtKB">
        <authorList>
            <consortium name="Ensembl"/>
        </authorList>
    </citation>
    <scope>IDENTIFICATION</scope>
</reference>
<comment type="pathway">
    <text evidence="1">Protein modification; protein glycosylation.</text>
</comment>
<gene>
    <name evidence="8" type="primary">LOC100556708</name>
</gene>
<dbReference type="InterPro" id="IPR057279">
    <property type="entry name" value="MGAT4"/>
</dbReference>
<evidence type="ECO:0000256" key="4">
    <source>
        <dbReference type="SAM" id="MobiDB-lite"/>
    </source>
</evidence>
<feature type="domain" description="MGAT4 conserved region" evidence="6">
    <location>
        <begin position="157"/>
        <end position="419"/>
    </location>
</feature>
<dbReference type="AlphaFoldDB" id="G1KDD7"/>
<dbReference type="GeneID" id="100556708"/>
<organism evidence="8 9">
    <name type="scientific">Anolis carolinensis</name>
    <name type="common">Green anole</name>
    <name type="synonym">American chameleon</name>
    <dbReference type="NCBI Taxonomy" id="28377"/>
    <lineage>
        <taxon>Eukaryota</taxon>
        <taxon>Metazoa</taxon>
        <taxon>Chordata</taxon>
        <taxon>Craniata</taxon>
        <taxon>Vertebrata</taxon>
        <taxon>Euteleostomi</taxon>
        <taxon>Lepidosauria</taxon>
        <taxon>Squamata</taxon>
        <taxon>Bifurcata</taxon>
        <taxon>Unidentata</taxon>
        <taxon>Episquamata</taxon>
        <taxon>Toxicofera</taxon>
        <taxon>Iguania</taxon>
        <taxon>Dactyloidae</taxon>
        <taxon>Anolis</taxon>
    </lineage>
</organism>
<dbReference type="eggNOG" id="KOG3656">
    <property type="taxonomic scope" value="Eukaryota"/>
</dbReference>
<feature type="region of interest" description="Disordered" evidence="4">
    <location>
        <begin position="1"/>
        <end position="29"/>
    </location>
</feature>
<evidence type="ECO:0000313" key="8">
    <source>
        <dbReference type="Ensembl" id="ENSACAP00000004847.3"/>
    </source>
</evidence>
<dbReference type="Bgee" id="ENSACAG00000004978">
    <property type="expression patterns" value="Expressed in dewlap and 10 other cell types or tissues"/>
</dbReference>
<dbReference type="STRING" id="28377.ENSACAP00000004847"/>
<name>G1KDD7_ANOCA</name>
<dbReference type="HOGENOM" id="CLU_027046_1_0_1"/>
<reference evidence="8 9" key="1">
    <citation type="submission" date="2009-12" db="EMBL/GenBank/DDBJ databases">
        <title>The Genome Sequence of Anolis carolinensis (Green Anole Lizard).</title>
        <authorList>
            <consortium name="The Genome Sequencing Platform"/>
            <person name="Di Palma F."/>
            <person name="Alfoldi J."/>
            <person name="Heiman D."/>
            <person name="Young S."/>
            <person name="Grabherr M."/>
            <person name="Johnson J."/>
            <person name="Lander E.S."/>
            <person name="Lindblad-Toh K."/>
        </authorList>
    </citation>
    <scope>NUCLEOTIDE SEQUENCE [LARGE SCALE GENOMIC DNA]</scope>
    <source>
        <strain evidence="8 9">JBL SC #1</strain>
    </source>
</reference>
<feature type="domain" description="MGAT4 A/B/C C-terminal" evidence="7">
    <location>
        <begin position="432"/>
        <end position="556"/>
    </location>
</feature>
<evidence type="ECO:0000256" key="2">
    <source>
        <dbReference type="ARBA" id="ARBA00022676"/>
    </source>
</evidence>
<dbReference type="InterPro" id="IPR056576">
    <property type="entry name" value="MGAT4_A/B/C_C"/>
</dbReference>
<dbReference type="InParanoid" id="G1KDD7"/>
<dbReference type="Proteomes" id="UP000001646">
    <property type="component" value="Chromosome 4"/>
</dbReference>
<evidence type="ECO:0000259" key="6">
    <source>
        <dbReference type="Pfam" id="PF04666"/>
    </source>
</evidence>
<dbReference type="PANTHER" id="PTHR12062:SF11">
    <property type="entry name" value="ALPHA-1,3-MANNOSYL-GLYCOPROTEIN 4-BETA-N-ACETYLGLUCOSAMINYLTRANSFERASE-LIKE PROTEIN MGAT4E"/>
    <property type="match status" value="1"/>
</dbReference>
<evidence type="ECO:0000256" key="3">
    <source>
        <dbReference type="ARBA" id="ARBA00022679"/>
    </source>
</evidence>
<reference evidence="8" key="2">
    <citation type="submission" date="2025-08" db="UniProtKB">
        <authorList>
            <consortium name="Ensembl"/>
        </authorList>
    </citation>
    <scope>IDENTIFICATION</scope>
</reference>
<evidence type="ECO:0008006" key="10">
    <source>
        <dbReference type="Google" id="ProtNLM"/>
    </source>
</evidence>
<keyword evidence="5" id="KW-1133">Transmembrane helix</keyword>
<keyword evidence="9" id="KW-1185">Reference proteome</keyword>
<evidence type="ECO:0000256" key="1">
    <source>
        <dbReference type="ARBA" id="ARBA00004922"/>
    </source>
</evidence>
<proteinExistence type="predicted"/>
<sequence>MPSSSPSSSEADVATPPTLPLEGCSRGGGRRRGGGWALLGGSRLAPPGKQRVCFGALGWVPRWRGCGRPARLSREAFPADRLSPDACGVPRLQQGTVFPSLRIAMRCFLRRSLTVGISLLVFLLIINLYSWPQEDSAMKEVQRWAQDIGLHQLHADQNRHSLQRLSNATNFLNVSYHYLAGTPPLQKKFLTVGLCSVKRKRENYLMETLKSVFEQSTQEELRKMVVVVHLADPDQEWNAQMVEQVAKRFAPHLLLGHLLLIHAPSEYYPSLEDLKRNFNDAEDRVQFRSKQNVDYAYLMNFAANLSTYFLMIEDDVRCSKSFFTAIQKRLASLKDTSWVTLEFSKLGYIGKLYHSRDLPQLARFLMLFYQEMPCDWLLVHFRLLLTQKEVIRFKPSLFQHIGHYSSFQGTANRLKDEDFEEDLSRFPDNPPADLVTDIVTFENYLPYKAYSNMADYFWGKAPTAGSYFTLVFKQAAPIVRIQIHTGSEHHQDDYLRAGLVELGTEKSKQHCIKYTPIGRFENGHFDRGNLENSTASVPECMRIMVTEGQSEWLIISSISIWTKPRS</sequence>
<evidence type="ECO:0000313" key="9">
    <source>
        <dbReference type="Proteomes" id="UP000001646"/>
    </source>
</evidence>
<keyword evidence="5" id="KW-0812">Transmembrane</keyword>
<keyword evidence="3" id="KW-0808">Transferase</keyword>
<dbReference type="GO" id="GO:0008375">
    <property type="term" value="F:acetylglucosaminyltransferase activity"/>
    <property type="evidence" value="ECO:0000318"/>
    <property type="project" value="GO_Central"/>
</dbReference>
<dbReference type="KEGG" id="acs:100556708"/>
<dbReference type="GO" id="GO:0006487">
    <property type="term" value="P:protein N-linked glycosylation"/>
    <property type="evidence" value="ECO:0000318"/>
    <property type="project" value="GO_Central"/>
</dbReference>
<dbReference type="OrthoDB" id="2016523at2759"/>
<dbReference type="Pfam" id="PF04666">
    <property type="entry name" value="MGAT4_cons"/>
    <property type="match status" value="1"/>
</dbReference>
<dbReference type="Pfam" id="PF23524">
    <property type="entry name" value="MGAT4A_C"/>
    <property type="match status" value="1"/>
</dbReference>
<accession>G1KDD7</accession>